<keyword evidence="4 5" id="KW-1133">Transmembrane helix</keyword>
<dbReference type="EMBL" id="LT719092">
    <property type="protein sequence ID" value="SJK84226.1"/>
    <property type="molecule type" value="Genomic_DNA"/>
</dbReference>
<dbReference type="FunFam" id="3.30.479.30:FF:000004">
    <property type="entry name" value="Putative membrane protease family, stomatin"/>
    <property type="match status" value="1"/>
</dbReference>
<evidence type="ECO:0000256" key="1">
    <source>
        <dbReference type="ARBA" id="ARBA00004167"/>
    </source>
</evidence>
<dbReference type="Gene3D" id="6.10.250.2090">
    <property type="match status" value="1"/>
</dbReference>
<name>A0A1N5SVL2_9ARCH</name>
<protein>
    <submittedName>
        <fullName evidence="7">Stomatin</fullName>
    </submittedName>
</protein>
<reference evidence="9" key="3">
    <citation type="submission" date="2016-06" db="EMBL/GenBank/DDBJ databases">
        <authorList>
            <person name="Toshchakov V.S."/>
        </authorList>
    </citation>
    <scope>NUCLEOTIDE SEQUENCE [LARGE SCALE GENOMIC DNA]</scope>
    <source>
        <strain>PM4 (JCM 30641</strain>
        <strain evidence="9">\VKM B-2940)</strain>
    </source>
</reference>
<feature type="domain" description="Band 7" evidence="6">
    <location>
        <begin position="28"/>
        <end position="186"/>
    </location>
</feature>
<dbReference type="GO" id="GO:0098552">
    <property type="term" value="C:side of membrane"/>
    <property type="evidence" value="ECO:0007669"/>
    <property type="project" value="UniProtKB-ARBA"/>
</dbReference>
<accession>A0A1N5SVL2</accession>
<dbReference type="PANTHER" id="PTHR10264:SF19">
    <property type="entry name" value="AT06885P-RELATED"/>
    <property type="match status" value="1"/>
</dbReference>
<dbReference type="InterPro" id="IPR036013">
    <property type="entry name" value="Band_7/SPFH_dom_sf"/>
</dbReference>
<evidence type="ECO:0000313" key="9">
    <source>
        <dbReference type="Proteomes" id="UP000187822"/>
    </source>
</evidence>
<organism evidence="7 10">
    <name type="scientific">Cuniculiplasma divulgatum</name>
    <dbReference type="NCBI Taxonomy" id="1673428"/>
    <lineage>
        <taxon>Archaea</taxon>
        <taxon>Methanobacteriati</taxon>
        <taxon>Thermoplasmatota</taxon>
        <taxon>Thermoplasmata</taxon>
        <taxon>Thermoplasmatales</taxon>
        <taxon>Cuniculiplasmataceae</taxon>
        <taxon>Cuniculiplasma</taxon>
    </lineage>
</organism>
<evidence type="ECO:0000256" key="2">
    <source>
        <dbReference type="ARBA" id="ARBA00008164"/>
    </source>
</evidence>
<dbReference type="Proteomes" id="UP000187822">
    <property type="component" value="Chromosome I"/>
</dbReference>
<evidence type="ECO:0000256" key="5">
    <source>
        <dbReference type="SAM" id="Phobius"/>
    </source>
</evidence>
<dbReference type="PRINTS" id="PR00721">
    <property type="entry name" value="STOMATIN"/>
</dbReference>
<dbReference type="Proteomes" id="UP000195607">
    <property type="component" value="Chromosome I"/>
</dbReference>
<keyword evidence="5" id="KW-0472">Membrane</keyword>
<evidence type="ECO:0000256" key="3">
    <source>
        <dbReference type="ARBA" id="ARBA00022692"/>
    </source>
</evidence>
<evidence type="ECO:0000259" key="6">
    <source>
        <dbReference type="SMART" id="SM00244"/>
    </source>
</evidence>
<gene>
    <name evidence="8" type="ORF">CPM_0341</name>
    <name evidence="7" type="ORF">CSP5_0371</name>
</gene>
<sequence>MIHIYILMSAIEYFLIFIVIVIVLIILSGLHILREWERAPVLTLGRFSGIKGPGIIYVTPFISKIPVIISLRIQAVAFKTDSTFTNDNVPVNCDAIMYYQAIDPQKAVLNIENFANATSLSAQTTLREVIGKYSFDEILSEREKVGEGARAIIDEKTEHWGIKVSSVEIRDVVVPQSLQEAMSRQASAERERRSRVTLALAEVEAASKMVEASKMYVDNPGALQLRWMNILYEIGLEGKGTLMMIPANTLTAGVSNFGISEFAKIQQQKNNMDTASDTGK</sequence>
<feature type="transmembrane region" description="Helical" evidence="5">
    <location>
        <begin position="13"/>
        <end position="33"/>
    </location>
</feature>
<reference evidence="8" key="2">
    <citation type="submission" date="2016-06" db="EMBL/GenBank/DDBJ databases">
        <authorList>
            <person name="Olsen C.W."/>
            <person name="Carey S."/>
            <person name="Hinshaw L."/>
            <person name="Karasin A.I."/>
        </authorList>
    </citation>
    <scope>NUCLEOTIDE SEQUENCE [LARGE SCALE GENOMIC DNA]</scope>
    <source>
        <strain evidence="8">PM4</strain>
    </source>
</reference>
<evidence type="ECO:0000313" key="7">
    <source>
        <dbReference type="EMBL" id="SIM40156.1"/>
    </source>
</evidence>
<dbReference type="PANTHER" id="PTHR10264">
    <property type="entry name" value="BAND 7 PROTEIN-RELATED"/>
    <property type="match status" value="1"/>
</dbReference>
<dbReference type="InterPro" id="IPR043202">
    <property type="entry name" value="Band-7_stomatin-like"/>
</dbReference>
<reference evidence="7 10" key="1">
    <citation type="submission" date="2016-04" db="EMBL/GenBank/DDBJ databases">
        <authorList>
            <person name="Evans L.H."/>
            <person name="Alamgir A."/>
            <person name="Owens N."/>
            <person name="Weber N.D."/>
            <person name="Virtaneva K."/>
            <person name="Barbian K."/>
            <person name="Babar A."/>
            <person name="Rosenke K."/>
        </authorList>
    </citation>
    <scope>NUCLEOTIDE SEQUENCE [LARGE SCALE GENOMIC DNA]</scope>
    <source>
        <strain evidence="7">S5</strain>
        <strain evidence="10">S5(T) (JCM 30642 \VKM B-2941)</strain>
    </source>
</reference>
<dbReference type="STRING" id="1673428.CPM_0341"/>
<keyword evidence="3 5" id="KW-0812">Transmembrane</keyword>
<dbReference type="InterPro" id="IPR001107">
    <property type="entry name" value="Band_7"/>
</dbReference>
<evidence type="ECO:0000313" key="8">
    <source>
        <dbReference type="EMBL" id="SJK84226.1"/>
    </source>
</evidence>
<dbReference type="EMBL" id="LT671858">
    <property type="protein sequence ID" value="SIM40156.1"/>
    <property type="molecule type" value="Genomic_DNA"/>
</dbReference>
<dbReference type="Gene3D" id="3.30.479.30">
    <property type="entry name" value="Band 7 domain"/>
    <property type="match status" value="1"/>
</dbReference>
<comment type="subcellular location">
    <subcellularLocation>
        <location evidence="1">Membrane</location>
        <topology evidence="1">Single-pass membrane protein</topology>
    </subcellularLocation>
</comment>
<dbReference type="KEGG" id="cdiv:CPM_0341"/>
<keyword evidence="9" id="KW-1185">Reference proteome</keyword>
<evidence type="ECO:0000256" key="4">
    <source>
        <dbReference type="ARBA" id="ARBA00022989"/>
    </source>
</evidence>
<comment type="similarity">
    <text evidence="2">Belongs to the band 7/mec-2 family.</text>
</comment>
<dbReference type="Pfam" id="PF01145">
    <property type="entry name" value="Band_7"/>
    <property type="match status" value="1"/>
</dbReference>
<dbReference type="GO" id="GO:0005886">
    <property type="term" value="C:plasma membrane"/>
    <property type="evidence" value="ECO:0007669"/>
    <property type="project" value="InterPro"/>
</dbReference>
<dbReference type="InterPro" id="IPR001972">
    <property type="entry name" value="Stomatin_HflK_fam"/>
</dbReference>
<dbReference type="SMART" id="SM00244">
    <property type="entry name" value="PHB"/>
    <property type="match status" value="1"/>
</dbReference>
<dbReference type="SUPFAM" id="SSF117892">
    <property type="entry name" value="Band 7/SPFH domain"/>
    <property type="match status" value="1"/>
</dbReference>
<proteinExistence type="inferred from homology"/>
<dbReference type="AlphaFoldDB" id="A0A1N5SVL2"/>
<evidence type="ECO:0000313" key="10">
    <source>
        <dbReference type="Proteomes" id="UP000195607"/>
    </source>
</evidence>